<feature type="domain" description="S-adenosylmethionine-dependent methyltransferase Rv2258c-like winged HTH" evidence="2">
    <location>
        <begin position="99"/>
        <end position="182"/>
    </location>
</feature>
<evidence type="ECO:0000313" key="3">
    <source>
        <dbReference type="EMBL" id="QDT36127.1"/>
    </source>
</evidence>
<sequence length="444" mass="48476">MKVTAAFDWRPHLRKSMGDRSYSSDRENSCNSLAAFPLTECAGLNTPDKTSGEQLWKDVETMSTELEVQPQRTEFDSSKFDSAKADAFAERMVDWLNGGALALMISVGHRTGLFDALRGKAALTSSELASAAGLNERYVREWLGAMATGGIVEFDDELTELPTTNADVRYRLPDEHAAVLTRAAGADNLAVTAQFLPILAAVEDSIVHCFHQGGGVPYSSYPRFHEVMAEESANSVVGALGQHILPLVDGLTEQFERGISVLDVGCGRGLAMLALAERYPRSTFIGFDLSDAAVAAANLQASSSGLRNVRFEMRDLSDFHNDAAVDRRRFNLVTAFDAIHDQARPDHVLIGIQKSLAPGGRFLMQDIRGSSCVHCNTEHPIAPFLYTISCLHCMTVSLAQGGMGLGAMWGREKALEMLHEAGFTKVTVHELPHDIQNYFYTAEQ</sequence>
<dbReference type="AlphaFoldDB" id="A0A517QX07"/>
<name>A0A517QX07_9PLAN</name>
<dbReference type="InterPro" id="IPR048711">
    <property type="entry name" value="WHD_Rv2258c"/>
</dbReference>
<dbReference type="Pfam" id="PF13847">
    <property type="entry name" value="Methyltransf_31"/>
    <property type="match status" value="1"/>
</dbReference>
<evidence type="ECO:0000259" key="1">
    <source>
        <dbReference type="Pfam" id="PF13847"/>
    </source>
</evidence>
<dbReference type="CDD" id="cd02440">
    <property type="entry name" value="AdoMet_MTases"/>
    <property type="match status" value="1"/>
</dbReference>
<dbReference type="InterPro" id="IPR053173">
    <property type="entry name" value="SAM-binding_MTase"/>
</dbReference>
<dbReference type="PANTHER" id="PTHR45128">
    <property type="entry name" value="METHYLTRANSFERASE TYPE 11"/>
    <property type="match status" value="1"/>
</dbReference>
<dbReference type="Gene3D" id="1.10.10.10">
    <property type="entry name" value="Winged helix-like DNA-binding domain superfamily/Winged helix DNA-binding domain"/>
    <property type="match status" value="1"/>
</dbReference>
<dbReference type="Pfam" id="PF21320">
    <property type="entry name" value="WHD_Rv2258c"/>
    <property type="match status" value="1"/>
</dbReference>
<protein>
    <submittedName>
        <fullName evidence="3">Uncharacterized protein</fullName>
    </submittedName>
</protein>
<evidence type="ECO:0000259" key="2">
    <source>
        <dbReference type="Pfam" id="PF21320"/>
    </source>
</evidence>
<dbReference type="InterPro" id="IPR029063">
    <property type="entry name" value="SAM-dependent_MTases_sf"/>
</dbReference>
<dbReference type="EMBL" id="CP036268">
    <property type="protein sequence ID" value="QDT36127.1"/>
    <property type="molecule type" value="Genomic_DNA"/>
</dbReference>
<proteinExistence type="predicted"/>
<gene>
    <name evidence="3" type="ORF">Pan189_04820</name>
</gene>
<dbReference type="SUPFAM" id="SSF53335">
    <property type="entry name" value="S-adenosyl-L-methionine-dependent methyltransferases"/>
    <property type="match status" value="1"/>
</dbReference>
<dbReference type="InterPro" id="IPR036390">
    <property type="entry name" value="WH_DNA-bd_sf"/>
</dbReference>
<feature type="domain" description="Methyltransferase" evidence="1">
    <location>
        <begin position="257"/>
        <end position="376"/>
    </location>
</feature>
<dbReference type="Proteomes" id="UP000317318">
    <property type="component" value="Chromosome"/>
</dbReference>
<accession>A0A517QX07</accession>
<dbReference type="Gene3D" id="3.40.50.150">
    <property type="entry name" value="Vaccinia Virus protein VP39"/>
    <property type="match status" value="1"/>
</dbReference>
<evidence type="ECO:0000313" key="4">
    <source>
        <dbReference type="Proteomes" id="UP000317318"/>
    </source>
</evidence>
<dbReference type="InterPro" id="IPR025714">
    <property type="entry name" value="Methyltranfer_dom"/>
</dbReference>
<dbReference type="InterPro" id="IPR036388">
    <property type="entry name" value="WH-like_DNA-bd_sf"/>
</dbReference>
<organism evidence="3 4">
    <name type="scientific">Stratiformator vulcanicus</name>
    <dbReference type="NCBI Taxonomy" id="2527980"/>
    <lineage>
        <taxon>Bacteria</taxon>
        <taxon>Pseudomonadati</taxon>
        <taxon>Planctomycetota</taxon>
        <taxon>Planctomycetia</taxon>
        <taxon>Planctomycetales</taxon>
        <taxon>Planctomycetaceae</taxon>
        <taxon>Stratiformator</taxon>
    </lineage>
</organism>
<reference evidence="3 4" key="1">
    <citation type="submission" date="2019-02" db="EMBL/GenBank/DDBJ databases">
        <title>Deep-cultivation of Planctomycetes and their phenomic and genomic characterization uncovers novel biology.</title>
        <authorList>
            <person name="Wiegand S."/>
            <person name="Jogler M."/>
            <person name="Boedeker C."/>
            <person name="Pinto D."/>
            <person name="Vollmers J."/>
            <person name="Rivas-Marin E."/>
            <person name="Kohn T."/>
            <person name="Peeters S.H."/>
            <person name="Heuer A."/>
            <person name="Rast P."/>
            <person name="Oberbeckmann S."/>
            <person name="Bunk B."/>
            <person name="Jeske O."/>
            <person name="Meyerdierks A."/>
            <person name="Storesund J.E."/>
            <person name="Kallscheuer N."/>
            <person name="Luecker S."/>
            <person name="Lage O.M."/>
            <person name="Pohl T."/>
            <person name="Merkel B.J."/>
            <person name="Hornburger P."/>
            <person name="Mueller R.-W."/>
            <person name="Bruemmer F."/>
            <person name="Labrenz M."/>
            <person name="Spormann A.M."/>
            <person name="Op den Camp H."/>
            <person name="Overmann J."/>
            <person name="Amann R."/>
            <person name="Jetten M.S.M."/>
            <person name="Mascher T."/>
            <person name="Medema M.H."/>
            <person name="Devos D.P."/>
            <person name="Kaster A.-K."/>
            <person name="Ovreas L."/>
            <person name="Rohde M."/>
            <person name="Galperin M.Y."/>
            <person name="Jogler C."/>
        </authorList>
    </citation>
    <scope>NUCLEOTIDE SEQUENCE [LARGE SCALE GENOMIC DNA]</scope>
    <source>
        <strain evidence="3 4">Pan189</strain>
    </source>
</reference>
<keyword evidence="4" id="KW-1185">Reference proteome</keyword>
<dbReference type="KEGG" id="svp:Pan189_04820"/>
<dbReference type="PANTHER" id="PTHR45128:SF1">
    <property type="entry name" value="S-ADENOSYLMETHIONINE-DEPENDENT METHYLTRANSFERASE RV2258C"/>
    <property type="match status" value="1"/>
</dbReference>
<dbReference type="SUPFAM" id="SSF46785">
    <property type="entry name" value="Winged helix' DNA-binding domain"/>
    <property type="match status" value="1"/>
</dbReference>